<reference evidence="2 3" key="1">
    <citation type="submission" date="2024-11" db="EMBL/GenBank/DDBJ databases">
        <title>Adaptive evolution of stress response genes in parasites aligns with host niche diversity.</title>
        <authorList>
            <person name="Hahn C."/>
            <person name="Resl P."/>
        </authorList>
    </citation>
    <scope>NUCLEOTIDE SEQUENCE [LARGE SCALE GENOMIC DNA]</scope>
    <source>
        <strain evidence="2">EGGRZ-B1_66</strain>
        <tissue evidence="2">Body</tissue>
    </source>
</reference>
<dbReference type="AlphaFoldDB" id="A0ABD2Q545"/>
<sequence>MNVQGISNSPVSVQSSVTNTVPPRRRKPASSMLSRTHSAPQALTGGGNLRCLSASQAIAVTLSNSQSSALTAAANFVAMDAATFQIAAASSNPTFVTECMAHQKLGLPKAAVKTTSAPSLAGEEDGRAKLMQQLRKKVLERQVSEDNCYPRD</sequence>
<protein>
    <submittedName>
        <fullName evidence="2">Uncharacterized protein</fullName>
    </submittedName>
</protein>
<evidence type="ECO:0000313" key="3">
    <source>
        <dbReference type="Proteomes" id="UP001626550"/>
    </source>
</evidence>
<feature type="compositionally biased region" description="Polar residues" evidence="1">
    <location>
        <begin position="31"/>
        <end position="41"/>
    </location>
</feature>
<feature type="region of interest" description="Disordered" evidence="1">
    <location>
        <begin position="1"/>
        <end position="41"/>
    </location>
</feature>
<gene>
    <name evidence="2" type="ORF">Ciccas_006674</name>
</gene>
<evidence type="ECO:0000256" key="1">
    <source>
        <dbReference type="SAM" id="MobiDB-lite"/>
    </source>
</evidence>
<dbReference type="Proteomes" id="UP001626550">
    <property type="component" value="Unassembled WGS sequence"/>
</dbReference>
<comment type="caution">
    <text evidence="2">The sequence shown here is derived from an EMBL/GenBank/DDBJ whole genome shotgun (WGS) entry which is preliminary data.</text>
</comment>
<name>A0ABD2Q545_9PLAT</name>
<keyword evidence="3" id="KW-1185">Reference proteome</keyword>
<accession>A0ABD2Q545</accession>
<feature type="compositionally biased region" description="Polar residues" evidence="1">
    <location>
        <begin position="1"/>
        <end position="21"/>
    </location>
</feature>
<proteinExistence type="predicted"/>
<organism evidence="2 3">
    <name type="scientific">Cichlidogyrus casuarinus</name>
    <dbReference type="NCBI Taxonomy" id="1844966"/>
    <lineage>
        <taxon>Eukaryota</taxon>
        <taxon>Metazoa</taxon>
        <taxon>Spiralia</taxon>
        <taxon>Lophotrochozoa</taxon>
        <taxon>Platyhelminthes</taxon>
        <taxon>Monogenea</taxon>
        <taxon>Monopisthocotylea</taxon>
        <taxon>Dactylogyridea</taxon>
        <taxon>Ancyrocephalidae</taxon>
        <taxon>Cichlidogyrus</taxon>
    </lineage>
</organism>
<evidence type="ECO:0000313" key="2">
    <source>
        <dbReference type="EMBL" id="KAL3314705.1"/>
    </source>
</evidence>
<dbReference type="EMBL" id="JBJKFK010000926">
    <property type="protein sequence ID" value="KAL3314705.1"/>
    <property type="molecule type" value="Genomic_DNA"/>
</dbReference>